<dbReference type="RefSeq" id="WP_132848750.1">
    <property type="nucleotide sequence ID" value="NZ_CP058648.1"/>
</dbReference>
<gene>
    <name evidence="1" type="ORF">EDD79_102313</name>
</gene>
<evidence type="ECO:0008006" key="3">
    <source>
        <dbReference type="Google" id="ProtNLM"/>
    </source>
</evidence>
<reference evidence="1 2" key="1">
    <citation type="submission" date="2019-03" db="EMBL/GenBank/DDBJ databases">
        <title>Genomic Encyclopedia of Type Strains, Phase IV (KMG-IV): sequencing the most valuable type-strain genomes for metagenomic binning, comparative biology and taxonomic classification.</title>
        <authorList>
            <person name="Goeker M."/>
        </authorList>
    </citation>
    <scope>NUCLEOTIDE SEQUENCE [LARGE SCALE GENOMIC DNA]</scope>
    <source>
        <strain evidence="1 2">DSM 100013</strain>
    </source>
</reference>
<dbReference type="OrthoDB" id="1705475at2"/>
<evidence type="ECO:0000313" key="2">
    <source>
        <dbReference type="Proteomes" id="UP000295504"/>
    </source>
</evidence>
<protein>
    <recommendedName>
        <fullName evidence="3">Transmembrane protein</fullName>
    </recommendedName>
</protein>
<proteinExistence type="predicted"/>
<comment type="caution">
    <text evidence="1">The sequence shown here is derived from an EMBL/GenBank/DDBJ whole genome shotgun (WGS) entry which is preliminary data.</text>
</comment>
<dbReference type="AlphaFoldDB" id="A0A4R2TVT6"/>
<dbReference type="Proteomes" id="UP000295504">
    <property type="component" value="Unassembled WGS sequence"/>
</dbReference>
<keyword evidence="2" id="KW-1185">Reference proteome</keyword>
<dbReference type="EMBL" id="SLYC01000023">
    <property type="protein sequence ID" value="TCQ01739.1"/>
    <property type="molecule type" value="Genomic_DNA"/>
</dbReference>
<organism evidence="1 2">
    <name type="scientific">Serpentinicella alkaliphila</name>
    <dbReference type="NCBI Taxonomy" id="1734049"/>
    <lineage>
        <taxon>Bacteria</taxon>
        <taxon>Bacillati</taxon>
        <taxon>Bacillota</taxon>
        <taxon>Clostridia</taxon>
        <taxon>Peptostreptococcales</taxon>
        <taxon>Natronincolaceae</taxon>
        <taxon>Serpentinicella</taxon>
    </lineage>
</organism>
<accession>A0A4R2TVT6</accession>
<sequence length="396" mass="46884">MKRLYRRYFVLLDTEDYRYGFAEGNPPKGYAKVEVKNDKAVLSVHCQSMKKLDEKNERYRIFLLKVNNINAPINIELGPIEVDDRGTGEAVFEFNSENVKGSKTPIDDFDAIVVFVDKTLNKADIIAPLVGYVHKEKIAWKNAFNKPIVKESSNSFIKEPKKETQQLIFEKKPKQETMDIKLDFKIDKDVNKPDQECKIVNTENTKERVDISMKPTSSYSFEEDSEDVLKYQQESINAQSHPQINHIQYYIESTLKLYPKVNPFEKNLSGYEWWQIYHNQQTIYRAYMPFIAYLEMMNNPHQYHYPHYYPSDYYRLIYMYQHYLFGICYDEQRQAKYFVYAIPGRKMKEEQPFGGNTGFVYWKSCMQTNEEGIGYWMLHIDPMTGLVVEPMEKTMC</sequence>
<evidence type="ECO:0000313" key="1">
    <source>
        <dbReference type="EMBL" id="TCQ01739.1"/>
    </source>
</evidence>
<name>A0A4R2TVT6_9FIRM</name>